<name>A0A2H1VFK1_SPOFR</name>
<proteinExistence type="predicted"/>
<evidence type="ECO:0000313" key="1">
    <source>
        <dbReference type="EMBL" id="SOQ39034.1"/>
    </source>
</evidence>
<accession>A0A2H1VFK1</accession>
<dbReference type="EMBL" id="ODYU01002033">
    <property type="protein sequence ID" value="SOQ39034.1"/>
    <property type="molecule type" value="Genomic_DNA"/>
</dbReference>
<gene>
    <name evidence="1" type="primary">SFRICE041926.2</name>
    <name evidence="1" type="ORF">SFRICE_041926.2</name>
</gene>
<organism evidence="1">
    <name type="scientific">Spodoptera frugiperda</name>
    <name type="common">Fall armyworm</name>
    <dbReference type="NCBI Taxonomy" id="7108"/>
    <lineage>
        <taxon>Eukaryota</taxon>
        <taxon>Metazoa</taxon>
        <taxon>Ecdysozoa</taxon>
        <taxon>Arthropoda</taxon>
        <taxon>Hexapoda</taxon>
        <taxon>Insecta</taxon>
        <taxon>Pterygota</taxon>
        <taxon>Neoptera</taxon>
        <taxon>Endopterygota</taxon>
        <taxon>Lepidoptera</taxon>
        <taxon>Glossata</taxon>
        <taxon>Ditrysia</taxon>
        <taxon>Noctuoidea</taxon>
        <taxon>Noctuidae</taxon>
        <taxon>Amphipyrinae</taxon>
        <taxon>Spodoptera</taxon>
    </lineage>
</organism>
<sequence>MSIKTALSTILRKYRVIMDTEESPNPYIRVKIDIMMKAVDGYELRLEKREQDQQL</sequence>
<feature type="non-terminal residue" evidence="1">
    <location>
        <position position="55"/>
    </location>
</feature>
<reference evidence="1" key="1">
    <citation type="submission" date="2016-07" db="EMBL/GenBank/DDBJ databases">
        <authorList>
            <person name="Bretaudeau A."/>
        </authorList>
    </citation>
    <scope>NUCLEOTIDE SEQUENCE</scope>
    <source>
        <strain evidence="1">Rice</strain>
        <tissue evidence="1">Whole body</tissue>
    </source>
</reference>
<protein>
    <submittedName>
        <fullName evidence="1">SFRICE041926.2</fullName>
    </submittedName>
</protein>
<dbReference type="AlphaFoldDB" id="A0A2H1VFK1"/>